<feature type="compositionally biased region" description="Polar residues" evidence="1">
    <location>
        <begin position="287"/>
        <end position="300"/>
    </location>
</feature>
<feature type="region of interest" description="Disordered" evidence="1">
    <location>
        <begin position="85"/>
        <end position="116"/>
    </location>
</feature>
<feature type="domain" description="Myb-like" evidence="2">
    <location>
        <begin position="515"/>
        <end position="580"/>
    </location>
</feature>
<dbReference type="AlphaFoldDB" id="A0A7D8UWY1"/>
<protein>
    <recommendedName>
        <fullName evidence="2">Myb-like domain-containing protein</fullName>
    </recommendedName>
</protein>
<feature type="compositionally biased region" description="Low complexity" evidence="1">
    <location>
        <begin position="313"/>
        <end position="340"/>
    </location>
</feature>
<name>A0A7D8UWY1_9HELO</name>
<accession>A0A7D8UWY1</accession>
<feature type="compositionally biased region" description="Basic and acidic residues" evidence="1">
    <location>
        <begin position="413"/>
        <end position="431"/>
    </location>
</feature>
<reference evidence="3 4" key="1">
    <citation type="submission" date="2018-05" db="EMBL/GenBank/DDBJ databases">
        <title>Whole genome sequencing for identification of molecular markers to develop diagnostic detection tools for the regulated plant pathogen Lachnellula willkommii.</title>
        <authorList>
            <person name="Giroux E."/>
            <person name="Bilodeau G."/>
        </authorList>
    </citation>
    <scope>NUCLEOTIDE SEQUENCE [LARGE SCALE GENOMIC DNA]</scope>
    <source>
        <strain evidence="3 4">CBS 625.97</strain>
    </source>
</reference>
<evidence type="ECO:0000313" key="4">
    <source>
        <dbReference type="Proteomes" id="UP000481288"/>
    </source>
</evidence>
<evidence type="ECO:0000313" key="3">
    <source>
        <dbReference type="EMBL" id="TVY57642.1"/>
    </source>
</evidence>
<feature type="compositionally biased region" description="Polar residues" evidence="1">
    <location>
        <begin position="94"/>
        <end position="106"/>
    </location>
</feature>
<evidence type="ECO:0000256" key="1">
    <source>
        <dbReference type="SAM" id="MobiDB-lite"/>
    </source>
</evidence>
<dbReference type="EMBL" id="QGMG01000081">
    <property type="protein sequence ID" value="TVY57642.1"/>
    <property type="molecule type" value="Genomic_DNA"/>
</dbReference>
<keyword evidence="4" id="KW-1185">Reference proteome</keyword>
<sequence length="584" mass="64672">MMFINANPRVVSNGFGTFVPVQVAEPFHQRLVEMTNNDVNAWGVFRPVGSTSDNWDQHIDEFNSSENLPEHSTYGGYFQEASPLAGTQPAHLPKTTSCSNSRQGHSQPRKAPASRQLYHEPVLDMNYMQRPSPMLGAPYLQWGTDHRRGSFADFSSSRCGVKDFSYQASSEPDIAAFPPASPLTQAPPSYMEANSTMNELMDTKTCYDIAYGNLPSLGAGINQQLMISHTEPSAVDNTVKTTWWPENARGADNQYHNTYGLSPTNDGLPRPQDTQQNQEFGDVWNNGPISGNSWASRATAAQSTISPKLLTLDAPSAPMSSSGSSQGSAISRSDSSSAPSIEEDASDFSGPETLAVVEQPGRIRPPRQILPDSLPSPRTALPILPSDNFDSAQASKRRSSRRTSASHSKTKHDHSPDGTTEKFQRESKRSEVVPPKSSIPKKIEPKPLPEEPFWTASNQTTATAQAMHHRDAKDDYLVRSKLAGMSYKDIRRQGKFTEAESTLRGRFRTLTKHKAARVRRPEWNDNDVRLLKKAVHKLTSSSNLSRNKVPWKSVAEYIANNGGSYHFGNATCRKRWDELHSRLE</sequence>
<organism evidence="3 4">
    <name type="scientific">Lachnellula cervina</name>
    <dbReference type="NCBI Taxonomy" id="1316786"/>
    <lineage>
        <taxon>Eukaryota</taxon>
        <taxon>Fungi</taxon>
        <taxon>Dikarya</taxon>
        <taxon>Ascomycota</taxon>
        <taxon>Pezizomycotina</taxon>
        <taxon>Leotiomycetes</taxon>
        <taxon>Helotiales</taxon>
        <taxon>Lachnaceae</taxon>
        <taxon>Lachnellula</taxon>
    </lineage>
</organism>
<feature type="compositionally biased region" description="Polar residues" evidence="1">
    <location>
        <begin position="254"/>
        <end position="265"/>
    </location>
</feature>
<dbReference type="PROSITE" id="PS50090">
    <property type="entry name" value="MYB_LIKE"/>
    <property type="match status" value="1"/>
</dbReference>
<evidence type="ECO:0000259" key="2">
    <source>
        <dbReference type="PROSITE" id="PS50090"/>
    </source>
</evidence>
<dbReference type="InterPro" id="IPR001005">
    <property type="entry name" value="SANT/Myb"/>
</dbReference>
<gene>
    <name evidence="3" type="ORF">LCER1_G001156</name>
</gene>
<dbReference type="Proteomes" id="UP000481288">
    <property type="component" value="Unassembled WGS sequence"/>
</dbReference>
<dbReference type="OrthoDB" id="3439209at2759"/>
<comment type="caution">
    <text evidence="3">The sequence shown here is derived from an EMBL/GenBank/DDBJ whole genome shotgun (WGS) entry which is preliminary data.</text>
</comment>
<proteinExistence type="predicted"/>
<feature type="region of interest" description="Disordered" evidence="1">
    <location>
        <begin position="312"/>
        <end position="451"/>
    </location>
</feature>
<feature type="region of interest" description="Disordered" evidence="1">
    <location>
        <begin position="247"/>
        <end position="300"/>
    </location>
</feature>